<dbReference type="InterPro" id="IPR017871">
    <property type="entry name" value="ABC_transporter-like_CS"/>
</dbReference>
<evidence type="ECO:0000313" key="10">
    <source>
        <dbReference type="EnsemblPlants" id="QL10p016142:mrna"/>
    </source>
</evidence>
<feature type="transmembrane region" description="Helical" evidence="8">
    <location>
        <begin position="400"/>
        <end position="422"/>
    </location>
</feature>
<dbReference type="InterPro" id="IPR003593">
    <property type="entry name" value="AAA+_ATPase"/>
</dbReference>
<dbReference type="GO" id="GO:0005524">
    <property type="term" value="F:ATP binding"/>
    <property type="evidence" value="ECO:0007669"/>
    <property type="project" value="UniProtKB-KW"/>
</dbReference>
<dbReference type="GeneID" id="115963552"/>
<dbReference type="Gene3D" id="3.40.50.300">
    <property type="entry name" value="P-loop containing nucleotide triphosphate hydrolases"/>
    <property type="match status" value="1"/>
</dbReference>
<keyword evidence="4" id="KW-0547">Nucleotide-binding</keyword>
<dbReference type="PANTHER" id="PTHR19229:SF154">
    <property type="entry name" value="ABC TRANSPORTER A FAMILY MEMBER 3-RELATED"/>
    <property type="match status" value="1"/>
</dbReference>
<dbReference type="Pfam" id="PF24526">
    <property type="entry name" value="ABCA12_C"/>
    <property type="match status" value="1"/>
</dbReference>
<dbReference type="AlphaFoldDB" id="A0A7N2MPL0"/>
<keyword evidence="6 8" id="KW-1133">Transmembrane helix</keyword>
<feature type="transmembrane region" description="Helical" evidence="8">
    <location>
        <begin position="34"/>
        <end position="54"/>
    </location>
</feature>
<accession>A0A7N2MPL0</accession>
<protein>
    <recommendedName>
        <fullName evidence="9">ABC transporter domain-containing protein</fullName>
    </recommendedName>
</protein>
<feature type="transmembrane region" description="Helical" evidence="8">
    <location>
        <begin position="317"/>
        <end position="339"/>
    </location>
</feature>
<dbReference type="GO" id="GO:0140359">
    <property type="term" value="F:ABC-type transporter activity"/>
    <property type="evidence" value="ECO:0007669"/>
    <property type="project" value="InterPro"/>
</dbReference>
<reference evidence="10" key="2">
    <citation type="submission" date="2021-01" db="UniProtKB">
        <authorList>
            <consortium name="EnsemblPlants"/>
        </authorList>
    </citation>
    <scope>IDENTIFICATION</scope>
</reference>
<keyword evidence="11" id="KW-1185">Reference proteome</keyword>
<evidence type="ECO:0000256" key="8">
    <source>
        <dbReference type="SAM" id="Phobius"/>
    </source>
</evidence>
<dbReference type="GO" id="GO:0016887">
    <property type="term" value="F:ATP hydrolysis activity"/>
    <property type="evidence" value="ECO:0007669"/>
    <property type="project" value="InterPro"/>
</dbReference>
<organism evidence="10 11">
    <name type="scientific">Quercus lobata</name>
    <name type="common">Valley oak</name>
    <dbReference type="NCBI Taxonomy" id="97700"/>
    <lineage>
        <taxon>Eukaryota</taxon>
        <taxon>Viridiplantae</taxon>
        <taxon>Streptophyta</taxon>
        <taxon>Embryophyta</taxon>
        <taxon>Tracheophyta</taxon>
        <taxon>Spermatophyta</taxon>
        <taxon>Magnoliopsida</taxon>
        <taxon>eudicotyledons</taxon>
        <taxon>Gunneridae</taxon>
        <taxon>Pentapetalae</taxon>
        <taxon>rosids</taxon>
        <taxon>fabids</taxon>
        <taxon>Fagales</taxon>
        <taxon>Fagaceae</taxon>
        <taxon>Quercus</taxon>
    </lineage>
</organism>
<feature type="transmembrane region" description="Helical" evidence="8">
    <location>
        <begin position="429"/>
        <end position="450"/>
    </location>
</feature>
<evidence type="ECO:0000256" key="1">
    <source>
        <dbReference type="ARBA" id="ARBA00004141"/>
    </source>
</evidence>
<dbReference type="RefSeq" id="XP_030938452.1">
    <property type="nucleotide sequence ID" value="XM_031082592.1"/>
</dbReference>
<evidence type="ECO:0000313" key="11">
    <source>
        <dbReference type="Proteomes" id="UP000594261"/>
    </source>
</evidence>
<dbReference type="Gramene" id="QL10p016142:mrna">
    <property type="protein sequence ID" value="QL10p016142:mrna"/>
    <property type="gene ID" value="QL10p016142"/>
</dbReference>
<keyword evidence="5" id="KW-0067">ATP-binding</keyword>
<dbReference type="PROSITE" id="PS50893">
    <property type="entry name" value="ABC_TRANSPORTER_2"/>
    <property type="match status" value="1"/>
</dbReference>
<dbReference type="SMART" id="SM00382">
    <property type="entry name" value="AAA"/>
    <property type="match status" value="1"/>
</dbReference>
<dbReference type="Proteomes" id="UP000594261">
    <property type="component" value="Chromosome 10"/>
</dbReference>
<dbReference type="InterPro" id="IPR013525">
    <property type="entry name" value="ABC2_TM"/>
</dbReference>
<feature type="transmembrane region" description="Helical" evidence="8">
    <location>
        <begin position="503"/>
        <end position="531"/>
    </location>
</feature>
<evidence type="ECO:0000256" key="5">
    <source>
        <dbReference type="ARBA" id="ARBA00022840"/>
    </source>
</evidence>
<name>A0A7N2MPL0_QUELO</name>
<dbReference type="OrthoDB" id="8061355at2759"/>
<evidence type="ECO:0000259" key="9">
    <source>
        <dbReference type="PROSITE" id="PS50893"/>
    </source>
</evidence>
<dbReference type="InterPro" id="IPR026082">
    <property type="entry name" value="ABCA"/>
</dbReference>
<dbReference type="EMBL" id="LRBV02000010">
    <property type="status" value="NOT_ANNOTATED_CDS"/>
    <property type="molecule type" value="Genomic_DNA"/>
</dbReference>
<reference evidence="10 11" key="1">
    <citation type="journal article" date="2016" name="G3 (Bethesda)">
        <title>First Draft Assembly and Annotation of the Genome of a California Endemic Oak Quercus lobata Nee (Fagaceae).</title>
        <authorList>
            <person name="Sork V.L."/>
            <person name="Fitz-Gibbon S.T."/>
            <person name="Puiu D."/>
            <person name="Crepeau M."/>
            <person name="Gugger P.F."/>
            <person name="Sherman R."/>
            <person name="Stevens K."/>
            <person name="Langley C.H."/>
            <person name="Pellegrini M."/>
            <person name="Salzberg S.L."/>
        </authorList>
    </citation>
    <scope>NUCLEOTIDE SEQUENCE [LARGE SCALE GENOMIC DNA]</scope>
    <source>
        <strain evidence="10 11">cv. SW786</strain>
    </source>
</reference>
<dbReference type="OMA" id="NTERMTN"/>
<evidence type="ECO:0000256" key="2">
    <source>
        <dbReference type="ARBA" id="ARBA00008526"/>
    </source>
</evidence>
<dbReference type="InterPro" id="IPR027417">
    <property type="entry name" value="P-loop_NTPase"/>
</dbReference>
<comment type="similarity">
    <text evidence="2">Belongs to the ABC transporter superfamily. ABCA family. CPR flippase (TC 3.A.1.211) subfamily.</text>
</comment>
<dbReference type="CDD" id="cd03263">
    <property type="entry name" value="ABC_subfamily_A"/>
    <property type="match status" value="1"/>
</dbReference>
<dbReference type="PANTHER" id="PTHR19229">
    <property type="entry name" value="ATP-BINDING CASSETTE TRANSPORTER SUBFAMILY A ABCA"/>
    <property type="match status" value="1"/>
</dbReference>
<dbReference type="EnsemblPlants" id="QL10p016142:mrna">
    <property type="protein sequence ID" value="QL10p016142:mrna"/>
    <property type="gene ID" value="QL10p016142"/>
</dbReference>
<dbReference type="Pfam" id="PF00005">
    <property type="entry name" value="ABC_tran"/>
    <property type="match status" value="1"/>
</dbReference>
<evidence type="ECO:0000256" key="6">
    <source>
        <dbReference type="ARBA" id="ARBA00022989"/>
    </source>
</evidence>
<comment type="subcellular location">
    <subcellularLocation>
        <location evidence="1">Membrane</location>
        <topology evidence="1">Multi-pass membrane protein</topology>
    </subcellularLocation>
</comment>
<feature type="domain" description="ABC transporter" evidence="9">
    <location>
        <begin position="588"/>
        <end position="825"/>
    </location>
</feature>
<dbReference type="GO" id="GO:0016020">
    <property type="term" value="C:membrane"/>
    <property type="evidence" value="ECO:0007669"/>
    <property type="project" value="UniProtKB-SubCell"/>
</dbReference>
<dbReference type="GO" id="GO:0005319">
    <property type="term" value="F:lipid transporter activity"/>
    <property type="evidence" value="ECO:0007669"/>
    <property type="project" value="TreeGrafter"/>
</dbReference>
<dbReference type="InterPro" id="IPR003439">
    <property type="entry name" value="ABC_transporter-like_ATP-bd"/>
</dbReference>
<evidence type="ECO:0000256" key="7">
    <source>
        <dbReference type="ARBA" id="ARBA00023136"/>
    </source>
</evidence>
<evidence type="ECO:0000256" key="3">
    <source>
        <dbReference type="ARBA" id="ARBA00022692"/>
    </source>
</evidence>
<feature type="transmembrane region" description="Helical" evidence="8">
    <location>
        <begin position="360"/>
        <end position="388"/>
    </location>
</feature>
<sequence>MAGPSHGPANFWTQANALLRKNLTFQKRNMKTNIFLICYPALLCILIAVLQHYYNKMVHNETAKECDPKTNSSCPIPQIPAFPPLLQLPHYSYSAVRTDFLPFNDLPDESCRRNRSCPATILLTGDNQSLGEILAGTMITNSLNTSQVTASFEKHDFASLASNVLGSPRSPPQDLISDGYGYYGISNVQRQCTDNESLSEIEMQCVKGLVLWRNDYTVVNDELYKGYYEGNPDGKINEISAAFDFLNSNEENFDVSIWYNSTLNDGDLLLNIPRSVNLASNAYLRSQRGPGTQMLFEFVKGMHPETNQVAHVDFASYLGPLFFTWVVLQLFPVALKSLVYEKQRKLRIMMKMHGLGDWPYWMISYLYFLFVSSIYMLIFVASGALLGLQFFQLNDFGIQFVFYFIYINLQISFAFLGATLFSNVKTATVVAYICVFGTGFLARFLFQSFVESNSFPKMWVMVMEIYPGFSLYRGIYEFAQYIILEGGMRWEDLNDSENGMKEVLIIMSLEWLVVLFAAYGMDVVVSLGSGVGRRQSQNSRMNPLSFFWKPNLQHKDSRLHVQMDNADVIQEREKVDQLLHESSTSHAIVCDNLQKIYPGRDGNPEKLAVQGLYLAMPRAECFGVLGPNGAGKTSFISMMIGLIKPTSGTAFVQGLDIRTHMDQIYTSMGVCPQDDLLWETLTGREHLLFYGRLKNLRGSALTQAVEESLKSLNLFHGGVSDKQAGKYSGGMKRRLSVAISLIGDPKVVYMDEPSTGLDPASRNNLWSVVKKAKQDRAIILTTHSMEEAEFLCDRLGFFVDGSLRCIGNPKELKARYGGSYVFTITTSSDHEEEVENMVQHLSPSANKVYQLSGTQKFEIPKSEVRIADVFQAVETAKSKFTVFAWGLADTNMEDVFIKVSREAHQSNSLT</sequence>
<evidence type="ECO:0000256" key="4">
    <source>
        <dbReference type="ARBA" id="ARBA00022741"/>
    </source>
</evidence>
<dbReference type="KEGG" id="qlo:115963552"/>
<keyword evidence="7 8" id="KW-0472">Membrane</keyword>
<keyword evidence="3 8" id="KW-0812">Transmembrane</keyword>
<proteinExistence type="inferred from homology"/>
<dbReference type="SUPFAM" id="SSF52540">
    <property type="entry name" value="P-loop containing nucleoside triphosphate hydrolases"/>
    <property type="match status" value="1"/>
</dbReference>
<dbReference type="Pfam" id="PF12698">
    <property type="entry name" value="ABC2_membrane_3"/>
    <property type="match status" value="1"/>
</dbReference>
<gene>
    <name evidence="10" type="primary">LOC115963552</name>
</gene>
<dbReference type="PROSITE" id="PS00211">
    <property type="entry name" value="ABC_TRANSPORTER_1"/>
    <property type="match status" value="1"/>
</dbReference>
<dbReference type="FunFam" id="3.40.50.300:FF:000633">
    <property type="entry name" value="ABC transporter A family member 7"/>
    <property type="match status" value="1"/>
</dbReference>
<dbReference type="InParanoid" id="A0A7N2MPL0"/>